<feature type="compositionally biased region" description="Polar residues" evidence="2">
    <location>
        <begin position="24"/>
        <end position="35"/>
    </location>
</feature>
<feature type="coiled-coil region" evidence="1">
    <location>
        <begin position="64"/>
        <end position="102"/>
    </location>
</feature>
<name>A0A7S4NTY6_GUITH</name>
<feature type="compositionally biased region" description="Polar residues" evidence="2">
    <location>
        <begin position="1"/>
        <end position="10"/>
    </location>
</feature>
<accession>A0A7S4NTY6</accession>
<evidence type="ECO:0000256" key="2">
    <source>
        <dbReference type="SAM" id="MobiDB-lite"/>
    </source>
</evidence>
<sequence>MSVSLSTAEETNFEGVAASRDGSETPNTASSGSSNERIRRYKWNGLTTAEERETAKALRVARELRKSSSIVNKYNEERMELKRQLEEENERKYKAKELQKKEMLLKWSKKLDKSSFLIDQVAESERIDEEQRVKLEEEARRAKLFEERKQKIKTEIILKALAESNDLEQLRQEKRLIQEEEKRLRIQQGLEKRGAADKRAEKMREMQEERRRKNEQQFMQQRNRLAMQQAEEERRREAILMKMQMKYGEIPGYSFPFYCPPLPAPNPIYPPFLLPCLLLPLLFLSFLQGNRR</sequence>
<reference evidence="4" key="1">
    <citation type="submission" date="2021-01" db="EMBL/GenBank/DDBJ databases">
        <authorList>
            <person name="Corre E."/>
            <person name="Pelletier E."/>
            <person name="Niang G."/>
            <person name="Scheremetjew M."/>
            <person name="Finn R."/>
            <person name="Kale V."/>
            <person name="Holt S."/>
            <person name="Cochrane G."/>
            <person name="Meng A."/>
            <person name="Brown T."/>
            <person name="Cohen L."/>
        </authorList>
    </citation>
    <scope>NUCLEOTIDE SEQUENCE</scope>
    <source>
        <strain evidence="4">CCMP 2712</strain>
    </source>
</reference>
<evidence type="ECO:0000256" key="1">
    <source>
        <dbReference type="SAM" id="Coils"/>
    </source>
</evidence>
<proteinExistence type="predicted"/>
<keyword evidence="1" id="KW-0175">Coiled coil</keyword>
<feature type="transmembrane region" description="Helical" evidence="3">
    <location>
        <begin position="268"/>
        <end position="287"/>
    </location>
</feature>
<evidence type="ECO:0000256" key="3">
    <source>
        <dbReference type="SAM" id="Phobius"/>
    </source>
</evidence>
<dbReference type="EMBL" id="HBKN01025504">
    <property type="protein sequence ID" value="CAE2308264.1"/>
    <property type="molecule type" value="Transcribed_RNA"/>
</dbReference>
<keyword evidence="3" id="KW-0472">Membrane</keyword>
<keyword evidence="3" id="KW-1133">Transmembrane helix</keyword>
<keyword evidence="3" id="KW-0812">Transmembrane</keyword>
<feature type="coiled-coil region" evidence="1">
    <location>
        <begin position="135"/>
        <end position="216"/>
    </location>
</feature>
<evidence type="ECO:0000313" key="4">
    <source>
        <dbReference type="EMBL" id="CAE2308264.1"/>
    </source>
</evidence>
<dbReference type="AlphaFoldDB" id="A0A7S4NTY6"/>
<feature type="region of interest" description="Disordered" evidence="2">
    <location>
        <begin position="1"/>
        <end position="40"/>
    </location>
</feature>
<protein>
    <submittedName>
        <fullName evidence="4">Uncharacterized protein</fullName>
    </submittedName>
</protein>
<organism evidence="4">
    <name type="scientific">Guillardia theta</name>
    <name type="common">Cryptophyte</name>
    <name type="synonym">Cryptomonas phi</name>
    <dbReference type="NCBI Taxonomy" id="55529"/>
    <lineage>
        <taxon>Eukaryota</taxon>
        <taxon>Cryptophyceae</taxon>
        <taxon>Pyrenomonadales</taxon>
        <taxon>Geminigeraceae</taxon>
        <taxon>Guillardia</taxon>
    </lineage>
</organism>
<gene>
    <name evidence="4" type="ORF">GTHE00462_LOCUS19841</name>
</gene>